<reference evidence="4 5" key="1">
    <citation type="submission" date="2017-10" db="EMBL/GenBank/DDBJ databases">
        <title>Sequencing the genomes of 1000 actinobacteria strains.</title>
        <authorList>
            <person name="Klenk H.-P."/>
        </authorList>
    </citation>
    <scope>NUCLEOTIDE SEQUENCE [LARGE SCALE GENOMIC DNA]</scope>
    <source>
        <strain evidence="4 5">DSM 21838</strain>
    </source>
</reference>
<feature type="domain" description="Beta-lactamase-related" evidence="3">
    <location>
        <begin position="72"/>
        <end position="359"/>
    </location>
</feature>
<evidence type="ECO:0000259" key="3">
    <source>
        <dbReference type="Pfam" id="PF00144"/>
    </source>
</evidence>
<dbReference type="InterPro" id="IPR012338">
    <property type="entry name" value="Beta-lactam/transpept-like"/>
</dbReference>
<organism evidence="4 5">
    <name type="scientific">Georgenia soli</name>
    <dbReference type="NCBI Taxonomy" id="638953"/>
    <lineage>
        <taxon>Bacteria</taxon>
        <taxon>Bacillati</taxon>
        <taxon>Actinomycetota</taxon>
        <taxon>Actinomycetes</taxon>
        <taxon>Micrococcales</taxon>
        <taxon>Bogoriellaceae</taxon>
        <taxon>Georgenia</taxon>
    </lineage>
</organism>
<feature type="chain" id="PRO_5038397917" evidence="2">
    <location>
        <begin position="22"/>
        <end position="377"/>
    </location>
</feature>
<dbReference type="Gene3D" id="3.40.710.10">
    <property type="entry name" value="DD-peptidase/beta-lactamase superfamily"/>
    <property type="match status" value="1"/>
</dbReference>
<name>A0A2A9EGP4_9MICO</name>
<gene>
    <name evidence="4" type="ORF">ATJ97_0564</name>
</gene>
<dbReference type="PANTHER" id="PTHR43283:SF7">
    <property type="entry name" value="BETA-LACTAMASE-RELATED DOMAIN-CONTAINING PROTEIN"/>
    <property type="match status" value="1"/>
</dbReference>
<comment type="caution">
    <text evidence="4">The sequence shown here is derived from an EMBL/GenBank/DDBJ whole genome shotgun (WGS) entry which is preliminary data.</text>
</comment>
<dbReference type="EMBL" id="PDJI01000004">
    <property type="protein sequence ID" value="PFG38094.1"/>
    <property type="molecule type" value="Genomic_DNA"/>
</dbReference>
<proteinExistence type="predicted"/>
<feature type="signal peptide" evidence="2">
    <location>
        <begin position="1"/>
        <end position="21"/>
    </location>
</feature>
<dbReference type="Proteomes" id="UP000222106">
    <property type="component" value="Unassembled WGS sequence"/>
</dbReference>
<accession>A0A2A9EGP4</accession>
<evidence type="ECO:0000256" key="2">
    <source>
        <dbReference type="SAM" id="SignalP"/>
    </source>
</evidence>
<keyword evidence="5" id="KW-1185">Reference proteome</keyword>
<dbReference type="RefSeq" id="WP_098482430.1">
    <property type="nucleotide sequence ID" value="NZ_PDJI01000004.1"/>
</dbReference>
<dbReference type="PANTHER" id="PTHR43283">
    <property type="entry name" value="BETA-LACTAMASE-RELATED"/>
    <property type="match status" value="1"/>
</dbReference>
<dbReference type="SUPFAM" id="SSF56601">
    <property type="entry name" value="beta-lactamase/transpeptidase-like"/>
    <property type="match status" value="1"/>
</dbReference>
<dbReference type="InterPro" id="IPR050789">
    <property type="entry name" value="Diverse_Enzym_Activities"/>
</dbReference>
<evidence type="ECO:0000313" key="4">
    <source>
        <dbReference type="EMBL" id="PFG38094.1"/>
    </source>
</evidence>
<dbReference type="AlphaFoldDB" id="A0A2A9EGP4"/>
<feature type="region of interest" description="Disordered" evidence="1">
    <location>
        <begin position="26"/>
        <end position="50"/>
    </location>
</feature>
<dbReference type="InterPro" id="IPR001466">
    <property type="entry name" value="Beta-lactam-related"/>
</dbReference>
<dbReference type="OrthoDB" id="9773047at2"/>
<sequence>MAPSRLLVAAASAALAAALVACTGGPPGTAPDEGRATPSSGTPSALTGGLGPTLVETLAHDPSDRGLDHVRAFLVLQDGRPVFEHYRESTPEATYDVDAVTMSVVSVLVGIAIDKGYIEGLQQTLGELLPEYSGSMSEDVASVTVEELLTMTGGLLDEPMDLGGPGDVVAQVLADGLSFRPGDRFVHSRRSAHLLSAVLAEATGSTVLEFAREQLFDPLGIVSEPAAEPAAVERGSSAYDRAGFAWPVDPQGRHLGAAGLKITASDMARVGQLMADGGRSGGQQIVPFWWVAESTSRQVTRSGTFRATKGYGYQWWVATADGHRAFAALGHGGQLIEVVPELDLVVAVASSVPAGDPLEATALLALVDDVVAPALAR</sequence>
<protein>
    <submittedName>
        <fullName evidence="4">CubicO group peptidase (Beta-lactamase class C family)</fullName>
    </submittedName>
</protein>
<dbReference type="Pfam" id="PF00144">
    <property type="entry name" value="Beta-lactamase"/>
    <property type="match status" value="1"/>
</dbReference>
<dbReference type="PROSITE" id="PS51257">
    <property type="entry name" value="PROKAR_LIPOPROTEIN"/>
    <property type="match status" value="1"/>
</dbReference>
<evidence type="ECO:0000256" key="1">
    <source>
        <dbReference type="SAM" id="MobiDB-lite"/>
    </source>
</evidence>
<evidence type="ECO:0000313" key="5">
    <source>
        <dbReference type="Proteomes" id="UP000222106"/>
    </source>
</evidence>
<keyword evidence="2" id="KW-0732">Signal</keyword>